<protein>
    <submittedName>
        <fullName evidence="2">Uncharacterized protein</fullName>
    </submittedName>
</protein>
<keyword evidence="3" id="KW-1185">Reference proteome</keyword>
<keyword evidence="1" id="KW-1133">Transmembrane helix</keyword>
<feature type="transmembrane region" description="Helical" evidence="1">
    <location>
        <begin position="7"/>
        <end position="28"/>
    </location>
</feature>
<dbReference type="Proteomes" id="UP000320055">
    <property type="component" value="Unassembled WGS sequence"/>
</dbReference>
<gene>
    <name evidence="2" type="ORF">H1P_660021</name>
</gene>
<proteinExistence type="predicted"/>
<evidence type="ECO:0000256" key="1">
    <source>
        <dbReference type="SAM" id="Phobius"/>
    </source>
</evidence>
<evidence type="ECO:0000313" key="2">
    <source>
        <dbReference type="EMBL" id="VEP17931.1"/>
    </source>
</evidence>
<dbReference type="EMBL" id="CAACVJ010000623">
    <property type="protein sequence ID" value="VEP17931.1"/>
    <property type="molecule type" value="Genomic_DNA"/>
</dbReference>
<evidence type="ECO:0000313" key="3">
    <source>
        <dbReference type="Proteomes" id="UP000320055"/>
    </source>
</evidence>
<reference evidence="2 3" key="1">
    <citation type="submission" date="2019-01" db="EMBL/GenBank/DDBJ databases">
        <authorList>
            <person name="Brito A."/>
        </authorList>
    </citation>
    <scope>NUCLEOTIDE SEQUENCE [LARGE SCALE GENOMIC DNA]</scope>
    <source>
        <strain evidence="2">1</strain>
    </source>
</reference>
<dbReference type="AlphaFoldDB" id="A0A563W2L7"/>
<name>A0A563W2L7_9CYAN</name>
<organism evidence="2 3">
    <name type="scientific">Hyella patelloides LEGE 07179</name>
    <dbReference type="NCBI Taxonomy" id="945734"/>
    <lineage>
        <taxon>Bacteria</taxon>
        <taxon>Bacillati</taxon>
        <taxon>Cyanobacteriota</taxon>
        <taxon>Cyanophyceae</taxon>
        <taxon>Pleurocapsales</taxon>
        <taxon>Hyellaceae</taxon>
        <taxon>Hyella</taxon>
    </lineage>
</organism>
<keyword evidence="1" id="KW-0812">Transmembrane</keyword>
<sequence>MQFQFQFQVVSTVIYLTAISTLGFSLLIEELNAQTQIPTQERLDIPIDDQARYLGGLESRSATQWGFVSGNRAEIAENYQLQVSDSEIKITEQKPPEWRNTGDDPNYSVLVDVYEFTEETSSPEFQ</sequence>
<accession>A0A563W2L7</accession>
<keyword evidence="1" id="KW-0472">Membrane</keyword>